<dbReference type="EMBL" id="BQNB010016597">
    <property type="protein sequence ID" value="GJT53549.1"/>
    <property type="molecule type" value="Genomic_DNA"/>
</dbReference>
<keyword evidence="4" id="KW-1185">Reference proteome</keyword>
<dbReference type="PANTHER" id="PTHR31973">
    <property type="entry name" value="POLYPROTEIN, PUTATIVE-RELATED"/>
    <property type="match status" value="1"/>
</dbReference>
<sequence length="281" mass="32608">MHLIGRAVKVSCPFNRSLFCFLLVSANAHSQPPDSWKWFLTQLGDDLELYSNSNFTFITDRQKGLLPTIKTLFPAAEHKYCVRHINQNMNLQWKGRVFKDLLWRDATSTTTVYFDKAMDELKAYNIKAYEWLKKYQLRIGVDPIFLVCRANCDLLINNICEVFNRRLLEARNSPIISALEYTREYLIKRIVIVQKVIEKSQGPLKAKDTTKEGAKQMQVTNNQVKVMHLDPKHNQVKVMQVKVLWELPLQALSLQELHLQALPLQEFPLQALPLQAQVAKE</sequence>
<evidence type="ECO:0000256" key="1">
    <source>
        <dbReference type="SAM" id="SignalP"/>
    </source>
</evidence>
<evidence type="ECO:0000313" key="4">
    <source>
        <dbReference type="Proteomes" id="UP001151760"/>
    </source>
</evidence>
<reference evidence="3" key="1">
    <citation type="journal article" date="2022" name="Int. J. Mol. Sci.">
        <title>Draft Genome of Tanacetum Coccineum: Genomic Comparison of Closely Related Tanacetum-Family Plants.</title>
        <authorList>
            <person name="Yamashiro T."/>
            <person name="Shiraishi A."/>
            <person name="Nakayama K."/>
            <person name="Satake H."/>
        </authorList>
    </citation>
    <scope>NUCLEOTIDE SEQUENCE</scope>
</reference>
<proteinExistence type="predicted"/>
<organism evidence="3 4">
    <name type="scientific">Tanacetum coccineum</name>
    <dbReference type="NCBI Taxonomy" id="301880"/>
    <lineage>
        <taxon>Eukaryota</taxon>
        <taxon>Viridiplantae</taxon>
        <taxon>Streptophyta</taxon>
        <taxon>Embryophyta</taxon>
        <taxon>Tracheophyta</taxon>
        <taxon>Spermatophyta</taxon>
        <taxon>Magnoliopsida</taxon>
        <taxon>eudicotyledons</taxon>
        <taxon>Gunneridae</taxon>
        <taxon>Pentapetalae</taxon>
        <taxon>asterids</taxon>
        <taxon>campanulids</taxon>
        <taxon>Asterales</taxon>
        <taxon>Asteraceae</taxon>
        <taxon>Asteroideae</taxon>
        <taxon>Anthemideae</taxon>
        <taxon>Anthemidinae</taxon>
        <taxon>Tanacetum</taxon>
    </lineage>
</organism>
<protein>
    <submittedName>
        <fullName evidence="3">Mutator type transposase</fullName>
    </submittedName>
</protein>
<evidence type="ECO:0000313" key="3">
    <source>
        <dbReference type="EMBL" id="GJT53549.1"/>
    </source>
</evidence>
<dbReference type="Proteomes" id="UP001151760">
    <property type="component" value="Unassembled WGS sequence"/>
</dbReference>
<name>A0ABQ5ERS4_9ASTR</name>
<accession>A0ABQ5ERS4</accession>
<feature type="domain" description="MULE transposase" evidence="2">
    <location>
        <begin position="32"/>
        <end position="88"/>
    </location>
</feature>
<evidence type="ECO:0000259" key="2">
    <source>
        <dbReference type="Pfam" id="PF10551"/>
    </source>
</evidence>
<gene>
    <name evidence="3" type="ORF">Tco_0988603</name>
</gene>
<comment type="caution">
    <text evidence="3">The sequence shown here is derived from an EMBL/GenBank/DDBJ whole genome shotgun (WGS) entry which is preliminary data.</text>
</comment>
<keyword evidence="1" id="KW-0732">Signal</keyword>
<dbReference type="PANTHER" id="PTHR31973:SF190">
    <property type="entry name" value="MULE TRANSPOSASE DOMAIN-CONTAINING PROTEIN"/>
    <property type="match status" value="1"/>
</dbReference>
<feature type="signal peptide" evidence="1">
    <location>
        <begin position="1"/>
        <end position="30"/>
    </location>
</feature>
<feature type="chain" id="PRO_5045554276" evidence="1">
    <location>
        <begin position="31"/>
        <end position="281"/>
    </location>
</feature>
<dbReference type="InterPro" id="IPR018289">
    <property type="entry name" value="MULE_transposase_dom"/>
</dbReference>
<reference evidence="3" key="2">
    <citation type="submission" date="2022-01" db="EMBL/GenBank/DDBJ databases">
        <authorList>
            <person name="Yamashiro T."/>
            <person name="Shiraishi A."/>
            <person name="Satake H."/>
            <person name="Nakayama K."/>
        </authorList>
    </citation>
    <scope>NUCLEOTIDE SEQUENCE</scope>
</reference>
<dbReference type="Pfam" id="PF10551">
    <property type="entry name" value="MULE"/>
    <property type="match status" value="1"/>
</dbReference>